<dbReference type="EC" id="2.7.1.36" evidence="3"/>
<evidence type="ECO:0000313" key="20">
    <source>
        <dbReference type="Proteomes" id="UP000825434"/>
    </source>
</evidence>
<protein>
    <recommendedName>
        <fullName evidence="3">mevalonate kinase</fullName>
        <ecNumber evidence="3">2.7.1.36</ecNumber>
    </recommendedName>
</protein>
<comment type="pathway">
    <text evidence="13">Isoprenoid biosynthesis; isopentenyl diphosphate biosynthesis via mevalonate pathway; isopentenyl diphosphate from (R)-mevalonate: step 1/3.</text>
</comment>
<accession>A0ABX8I927</accession>
<dbReference type="Gene3D" id="1.25.10.70">
    <property type="match status" value="1"/>
</dbReference>
<dbReference type="InterPro" id="IPR006203">
    <property type="entry name" value="GHMP_knse_ATP-bd_CS"/>
</dbReference>
<dbReference type="Proteomes" id="UP000825434">
    <property type="component" value="Chromosome 4"/>
</dbReference>
<keyword evidence="10" id="KW-0460">Magnesium</keyword>
<evidence type="ECO:0000313" key="19">
    <source>
        <dbReference type="EMBL" id="QWU88959.1"/>
    </source>
</evidence>
<gene>
    <name evidence="19" type="ORF">CA3LBN_003282</name>
</gene>
<dbReference type="Pfam" id="PF10487">
    <property type="entry name" value="Nup188_N"/>
    <property type="match status" value="1"/>
</dbReference>
<keyword evidence="8" id="KW-0418">Kinase</keyword>
<dbReference type="PROSITE" id="PS00627">
    <property type="entry name" value="GHMP_KINASES_ATP"/>
    <property type="match status" value="1"/>
</dbReference>
<evidence type="ECO:0000259" key="15">
    <source>
        <dbReference type="Pfam" id="PF08544"/>
    </source>
</evidence>
<evidence type="ECO:0000256" key="2">
    <source>
        <dbReference type="ARBA" id="ARBA00006495"/>
    </source>
</evidence>
<keyword evidence="6" id="KW-0808">Transferase</keyword>
<evidence type="ECO:0000256" key="12">
    <source>
        <dbReference type="ARBA" id="ARBA00029310"/>
    </source>
</evidence>
<dbReference type="InterPro" id="IPR041634">
    <property type="entry name" value="Nup188_C"/>
</dbReference>
<dbReference type="InterPro" id="IPR014721">
    <property type="entry name" value="Ribsml_uS5_D2-typ_fold_subgr"/>
</dbReference>
<feature type="domain" description="Nucleoporin Nup188 N-terminal" evidence="16">
    <location>
        <begin position="61"/>
        <end position="509"/>
    </location>
</feature>
<evidence type="ECO:0000259" key="17">
    <source>
        <dbReference type="Pfam" id="PF18378"/>
    </source>
</evidence>
<organism evidence="19 20">
    <name type="scientific">Candidozyma haemuli</name>
    <dbReference type="NCBI Taxonomy" id="45357"/>
    <lineage>
        <taxon>Eukaryota</taxon>
        <taxon>Fungi</taxon>
        <taxon>Dikarya</taxon>
        <taxon>Ascomycota</taxon>
        <taxon>Saccharomycotina</taxon>
        <taxon>Pichiomycetes</taxon>
        <taxon>Metschnikowiaceae</taxon>
        <taxon>Candidozyma</taxon>
    </lineage>
</organism>
<dbReference type="Pfam" id="PF08544">
    <property type="entry name" value="GHMP_kinases_C"/>
    <property type="match status" value="1"/>
</dbReference>
<comment type="subcellular location">
    <subcellularLocation>
        <location evidence="1">Cytoplasm</location>
    </subcellularLocation>
</comment>
<dbReference type="InterPro" id="IPR006205">
    <property type="entry name" value="Mev_gal_kin"/>
</dbReference>
<evidence type="ECO:0000259" key="16">
    <source>
        <dbReference type="Pfam" id="PF10487"/>
    </source>
</evidence>
<sequence length="2037" mass="227495">MEKKRVATINNIDSTPFEAMPASNSVSRSQALRPMEQTASWTFGSALTLIKEEPSLHILDALDEFLLHSRDVILSANPLAGESKDLEKVKDITLRGVLFADVSKNIDIANKLARLLKVDPKEALRVVTQTQMRIPEFEDVKGSSSLLNSRIRDEKDEARKNDKITIYASMLLKEKRTVLRIARECLNKRFNESATSTIRNLGRSLVLDSKYAESTIDTLSEAAISITSGAYKTGVDTLDEIIYTETLLFMSEQLSLLCEIFVSSIGTRSVTKWFEFMDETNFMVDLGSYVSNRECFVLLQSLATVVSLQVLDIENPFEANDPSYVNDGKAFKLINDIISTRSINSIVNYAWLIILYKKAIVVEEFSDSSSAFTKEISLSEINTSITFFTETLESSSVFQDIMKINSFLHFDEIYSIVLASLLMVALPLMPMNVETATCVQQVLSQAPPAVVERFYENSEVINAIILSRAKFPVSIPPYLKLASINGNFAFSEFRELKSYMSVFDKEEFGRVCDIDSENTDLMKLSEMVDLYPPYEVNNKLSLLLNSNTKAKVIPSNEDGKVLVTFLYKYSGWAFLGRVVQNISKTFDVTDTQKMLVLNDMLHLLVQTSSQVSLDDLKVALDAMSAYTDDSDILEILFRLLEQGLHNRDTEISTKVIKLLTNLLPLHSNRIWPHLSKSSLLPNSGKEPFMSIMFGSIEMVKGSYDFTVALTKFIGALAHNCLTNKHDYADVLKADALGVMVEHAIVVFESFINCNFNDGLQKLELGILLLEVFLKIVTTVFDTNSGNFKDNEPAKEFVGSAQKILDAFLAQEDGSARAPIPIYKMVSSVASSMNYYDFRDVTGFYSKHWINSALSFSKELIRCRSLITSKPSHFEKQMFSQLQNLVKIYSRGSFRRPVLDLISTLTSGIWEGEQMPSMLSHLGREHSRIFLHSLASDLNNSFDDYGIRISVYDLLCSILEASQEGLSVLFISGRDVFGGSKSETPLTISLLAVLKKNVNEIKYYPPSVTAHLLDAISLAFNSWTIANEDNSDEHFVKEMLKLLDDDLGDGHFKNPQDYIAACYKNKVLAKSAEILSLILFTTKNEKTKNLIIDVLYKNSFVEKLPRLLCPSLSKGPTLQSISEEFEEHFSKYKLSQFATSVRKRNRFSANELYEIDMMNTLFQSSPQWVGIRDRIADWSARIQNYYSQVAIAKSIGALITALCRRSPTKELARYLKLTPEILTINVVEEPYILATATQLRLERVELSFLLFQTNGGVEKADRDTKVALKVIEKASTMLNAASDLNNTTPVTQRALLRLAHIALSILGEDHELIIAKFSVLRDFFNRVVSQGSRLIIIQLQNDVYLSRADKKHKSHDLGELLNDLRLVISIFKCYVMFNIPDSLQRELANSLTDNKTVDNFLSLYSFSHLIVVNEEPIFSHLTLMFVQLLLSVDVFAERFINRNMFMVIRESVISQPLREGGITIENSPQLHRNWTTGILPIISATLLGPGNKTEVFNTIRSFGRQIAFCIESWAKDSRSLHVSSAVTWETTQILHLYSILSEIAKAEKIRSDNPTSVDMAILPGLETPQKREDLMDYISNLLKHPKFLSSIIVPSTPEEAKILKSHDKVHEEFMSSPFYVSAPGKVILFGEHSTVYGKPAIAAALSLRAYLLVNPSEDPDEICLEFPDISLKHSWKRSDIPWDALEPLIQKHEGVPVSTDELVPEILDQLSDLLDMEDQRTYITCRCFLYLYTSLCGRDTPGCHFVIRSTLPIGAGLGSSASVSVSISTALAILGKHVEYPTIAANSRQHSKASKDTNFIDAWSLMGEKCFHGNPSGIDNAVATHGGAVLYQRFGGPGNVAVRTNLRNFSGINLLLTNTKIPRSTADLVGGVASLRSKYPKTAEHLLSAMGEVAQEALEEMLKPKADHKVLSELFNINHGLLVSLGVSHPALETIKAIGDSNKIGATKLTGAGGGGCAITLLSPEADEAALAKVKEEFHEKNFEVFEAQLGGKGVGVLQLKGSDATEVFSSEKFMEHESREHIEEAIGASKLAGWRFW</sequence>
<feature type="domain" description="Nuclear pore protein Nup188 C-terminal" evidence="17">
    <location>
        <begin position="1361"/>
        <end position="1607"/>
    </location>
</feature>
<evidence type="ECO:0000256" key="7">
    <source>
        <dbReference type="ARBA" id="ARBA00022741"/>
    </source>
</evidence>
<evidence type="ECO:0000256" key="8">
    <source>
        <dbReference type="ARBA" id="ARBA00022777"/>
    </source>
</evidence>
<evidence type="ECO:0000256" key="9">
    <source>
        <dbReference type="ARBA" id="ARBA00022840"/>
    </source>
</evidence>
<dbReference type="Pfam" id="PF00288">
    <property type="entry name" value="GHMP_kinases_N"/>
    <property type="match status" value="1"/>
</dbReference>
<evidence type="ECO:0000256" key="4">
    <source>
        <dbReference type="ARBA" id="ARBA00022490"/>
    </source>
</evidence>
<keyword evidence="4" id="KW-0963">Cytoplasm</keyword>
<keyword evidence="5" id="KW-0444">Lipid biosynthesis</keyword>
<dbReference type="PANTHER" id="PTHR43290:SF2">
    <property type="entry name" value="MEVALONATE KINASE"/>
    <property type="match status" value="1"/>
</dbReference>
<evidence type="ECO:0000256" key="10">
    <source>
        <dbReference type="ARBA" id="ARBA00022842"/>
    </source>
</evidence>
<keyword evidence="7" id="KW-0547">Nucleotide-binding</keyword>
<comment type="catalytic activity">
    <reaction evidence="12">
        <text>(R)-mevalonate + ATP = (R)-5-phosphomevalonate + ADP + H(+)</text>
        <dbReference type="Rhea" id="RHEA:17065"/>
        <dbReference type="ChEBI" id="CHEBI:15378"/>
        <dbReference type="ChEBI" id="CHEBI:30616"/>
        <dbReference type="ChEBI" id="CHEBI:36464"/>
        <dbReference type="ChEBI" id="CHEBI:58146"/>
        <dbReference type="ChEBI" id="CHEBI:456216"/>
        <dbReference type="EC" id="2.7.1.36"/>
    </reaction>
    <physiologicalReaction direction="left-to-right" evidence="12">
        <dbReference type="Rhea" id="RHEA:17066"/>
    </physiologicalReaction>
</comment>
<evidence type="ECO:0000256" key="13">
    <source>
        <dbReference type="ARBA" id="ARBA00029438"/>
    </source>
</evidence>
<dbReference type="SUPFAM" id="SSF55060">
    <property type="entry name" value="GHMP Kinase, C-terminal domain"/>
    <property type="match status" value="1"/>
</dbReference>
<dbReference type="InterPro" id="IPR020568">
    <property type="entry name" value="Ribosomal_Su5_D2-typ_SF"/>
</dbReference>
<feature type="domain" description="GHMP kinase C-terminal" evidence="15">
    <location>
        <begin position="1905"/>
        <end position="1978"/>
    </location>
</feature>
<dbReference type="PRINTS" id="PR00959">
    <property type="entry name" value="MEVGALKINASE"/>
</dbReference>
<evidence type="ECO:0000256" key="5">
    <source>
        <dbReference type="ARBA" id="ARBA00022516"/>
    </source>
</evidence>
<comment type="similarity">
    <text evidence="2">Belongs to the GHMP kinase family. Mevalonate kinase subfamily.</text>
</comment>
<dbReference type="InterPro" id="IPR048883">
    <property type="entry name" value="Nup188_N-subdom_III"/>
</dbReference>
<keyword evidence="20" id="KW-1185">Reference proteome</keyword>
<dbReference type="Gene3D" id="3.30.230.10">
    <property type="match status" value="1"/>
</dbReference>
<dbReference type="InterPro" id="IPR006204">
    <property type="entry name" value="GHMP_kinase_N_dom"/>
</dbReference>
<dbReference type="InterPro" id="IPR013750">
    <property type="entry name" value="GHMP_kinase_C_dom"/>
</dbReference>
<evidence type="ECO:0000259" key="14">
    <source>
        <dbReference type="Pfam" id="PF00288"/>
    </source>
</evidence>
<dbReference type="Pfam" id="PF21093">
    <property type="entry name" value="Nup188_N-subdom_III"/>
    <property type="match status" value="1"/>
</dbReference>
<dbReference type="NCBIfam" id="TIGR00549">
    <property type="entry name" value="mevalon_kin"/>
    <property type="match status" value="1"/>
</dbReference>
<feature type="domain" description="Nucleoporin Nup188 N-terminal subdomain III" evidence="18">
    <location>
        <begin position="562"/>
        <end position="973"/>
    </location>
</feature>
<dbReference type="SUPFAM" id="SSF54211">
    <property type="entry name" value="Ribosomal protein S5 domain 2-like"/>
    <property type="match status" value="1"/>
</dbReference>
<name>A0ABX8I927_9ASCO</name>
<dbReference type="EMBL" id="CP076664">
    <property type="protein sequence ID" value="QWU88959.1"/>
    <property type="molecule type" value="Genomic_DNA"/>
</dbReference>
<feature type="domain" description="GHMP kinase N-terminal" evidence="14">
    <location>
        <begin position="1736"/>
        <end position="1826"/>
    </location>
</feature>
<dbReference type="Gene3D" id="3.30.70.890">
    <property type="entry name" value="GHMP kinase, C-terminal domain"/>
    <property type="match status" value="1"/>
</dbReference>
<proteinExistence type="inferred from homology"/>
<evidence type="ECO:0000256" key="6">
    <source>
        <dbReference type="ARBA" id="ARBA00022679"/>
    </source>
</evidence>
<dbReference type="InterPro" id="IPR018864">
    <property type="entry name" value="Nucleoporin_Nup188_N"/>
</dbReference>
<dbReference type="PANTHER" id="PTHR43290">
    <property type="entry name" value="MEVALONATE KINASE"/>
    <property type="match status" value="1"/>
</dbReference>
<reference evidence="19 20" key="1">
    <citation type="submission" date="2021-06" db="EMBL/GenBank/DDBJ databases">
        <title>Candida outbreak in Lebanon.</title>
        <authorList>
            <person name="Finianos M."/>
        </authorList>
    </citation>
    <scope>NUCLEOTIDE SEQUENCE [LARGE SCALE GENOMIC DNA]</scope>
    <source>
        <strain evidence="19">CA3LBN</strain>
    </source>
</reference>
<evidence type="ECO:0000256" key="1">
    <source>
        <dbReference type="ARBA" id="ARBA00004496"/>
    </source>
</evidence>
<evidence type="ECO:0000256" key="11">
    <source>
        <dbReference type="ARBA" id="ARBA00023098"/>
    </source>
</evidence>
<dbReference type="Pfam" id="PF18378">
    <property type="entry name" value="Nup188_C"/>
    <property type="match status" value="1"/>
</dbReference>
<dbReference type="InterPro" id="IPR036554">
    <property type="entry name" value="GHMP_kinase_C_sf"/>
</dbReference>
<keyword evidence="11" id="KW-0443">Lipid metabolism</keyword>
<keyword evidence="9" id="KW-0067">ATP-binding</keyword>
<evidence type="ECO:0000259" key="18">
    <source>
        <dbReference type="Pfam" id="PF21093"/>
    </source>
</evidence>
<evidence type="ECO:0000256" key="3">
    <source>
        <dbReference type="ARBA" id="ARBA00012103"/>
    </source>
</evidence>